<evidence type="ECO:0000313" key="9">
    <source>
        <dbReference type="Proteomes" id="UP001595075"/>
    </source>
</evidence>
<evidence type="ECO:0000313" key="8">
    <source>
        <dbReference type="EMBL" id="KAL2063004.1"/>
    </source>
</evidence>
<dbReference type="InterPro" id="IPR044926">
    <property type="entry name" value="RGS_subdomain_2"/>
</dbReference>
<keyword evidence="4" id="KW-1133">Transmembrane helix</keyword>
<gene>
    <name evidence="8" type="ORF">VTL71DRAFT_6076</name>
</gene>
<evidence type="ECO:0000259" key="5">
    <source>
        <dbReference type="PROSITE" id="PS50132"/>
    </source>
</evidence>
<keyword evidence="4" id="KW-0472">Membrane</keyword>
<dbReference type="InterPro" id="IPR036305">
    <property type="entry name" value="RGS_sf"/>
</dbReference>
<feature type="compositionally biased region" description="Basic and acidic residues" evidence="3">
    <location>
        <begin position="734"/>
        <end position="743"/>
    </location>
</feature>
<feature type="transmembrane region" description="Helical" evidence="4">
    <location>
        <begin position="34"/>
        <end position="54"/>
    </location>
</feature>
<feature type="region of interest" description="Disordered" evidence="3">
    <location>
        <begin position="718"/>
        <end position="743"/>
    </location>
</feature>
<evidence type="ECO:0000259" key="6">
    <source>
        <dbReference type="PROSITE" id="PS50195"/>
    </source>
</evidence>
<dbReference type="PROSITE" id="PS50132">
    <property type="entry name" value="RGS"/>
    <property type="match status" value="1"/>
</dbReference>
<dbReference type="SUPFAM" id="SSF48097">
    <property type="entry name" value="Regulator of G-protein signaling, RGS"/>
    <property type="match status" value="1"/>
</dbReference>
<feature type="region of interest" description="Disordered" evidence="3">
    <location>
        <begin position="798"/>
        <end position="825"/>
    </location>
</feature>
<feature type="domain" description="PX" evidence="6">
    <location>
        <begin position="901"/>
        <end position="1019"/>
    </location>
</feature>
<dbReference type="Gene3D" id="3.30.1520.10">
    <property type="entry name" value="Phox-like domain"/>
    <property type="match status" value="1"/>
</dbReference>
<dbReference type="Pfam" id="PF08628">
    <property type="entry name" value="Nexin_C"/>
    <property type="match status" value="1"/>
</dbReference>
<dbReference type="SMART" id="SM00315">
    <property type="entry name" value="RGS"/>
    <property type="match status" value="1"/>
</dbReference>
<keyword evidence="4" id="KW-0812">Transmembrane</keyword>
<dbReference type="Pfam" id="PF02194">
    <property type="entry name" value="PXA"/>
    <property type="match status" value="1"/>
</dbReference>
<dbReference type="SMART" id="SM00312">
    <property type="entry name" value="PX"/>
    <property type="match status" value="1"/>
</dbReference>
<organism evidence="8 9">
    <name type="scientific">Oculimacula yallundae</name>
    <dbReference type="NCBI Taxonomy" id="86028"/>
    <lineage>
        <taxon>Eukaryota</taxon>
        <taxon>Fungi</taxon>
        <taxon>Dikarya</taxon>
        <taxon>Ascomycota</taxon>
        <taxon>Pezizomycotina</taxon>
        <taxon>Leotiomycetes</taxon>
        <taxon>Helotiales</taxon>
        <taxon>Ploettnerulaceae</taxon>
        <taxon>Oculimacula</taxon>
    </lineage>
</organism>
<keyword evidence="9" id="KW-1185">Reference proteome</keyword>
<evidence type="ECO:0000256" key="2">
    <source>
        <dbReference type="SAM" id="Coils"/>
    </source>
</evidence>
<feature type="domain" description="PXA" evidence="7">
    <location>
        <begin position="102"/>
        <end position="291"/>
    </location>
</feature>
<reference evidence="8 9" key="1">
    <citation type="journal article" date="2024" name="Commun. Biol.">
        <title>Comparative genomic analysis of thermophilic fungi reveals convergent evolutionary adaptations and gene losses.</title>
        <authorList>
            <person name="Steindorff A.S."/>
            <person name="Aguilar-Pontes M.V."/>
            <person name="Robinson A.J."/>
            <person name="Andreopoulos B."/>
            <person name="LaButti K."/>
            <person name="Kuo A."/>
            <person name="Mondo S."/>
            <person name="Riley R."/>
            <person name="Otillar R."/>
            <person name="Haridas S."/>
            <person name="Lipzen A."/>
            <person name="Grimwood J."/>
            <person name="Schmutz J."/>
            <person name="Clum A."/>
            <person name="Reid I.D."/>
            <person name="Moisan M.C."/>
            <person name="Butler G."/>
            <person name="Nguyen T.T.M."/>
            <person name="Dewar K."/>
            <person name="Conant G."/>
            <person name="Drula E."/>
            <person name="Henrissat B."/>
            <person name="Hansel C."/>
            <person name="Singer S."/>
            <person name="Hutchinson M.I."/>
            <person name="de Vries R.P."/>
            <person name="Natvig D.O."/>
            <person name="Powell A.J."/>
            <person name="Tsang A."/>
            <person name="Grigoriev I.V."/>
        </authorList>
    </citation>
    <scope>NUCLEOTIDE SEQUENCE [LARGE SCALE GENOMIC DNA]</scope>
    <source>
        <strain evidence="8 9">CBS 494.80</strain>
    </source>
</reference>
<dbReference type="Proteomes" id="UP001595075">
    <property type="component" value="Unassembled WGS sequence"/>
</dbReference>
<feature type="region of interest" description="Disordered" evidence="3">
    <location>
        <begin position="618"/>
        <end position="659"/>
    </location>
</feature>
<keyword evidence="2" id="KW-0175">Coiled coil</keyword>
<feature type="compositionally biased region" description="Acidic residues" evidence="3">
    <location>
        <begin position="802"/>
        <end position="818"/>
    </location>
</feature>
<dbReference type="SUPFAM" id="SSF64268">
    <property type="entry name" value="PX domain"/>
    <property type="match status" value="1"/>
</dbReference>
<dbReference type="InterPro" id="IPR013937">
    <property type="entry name" value="Sorting_nexin_C"/>
</dbReference>
<dbReference type="Pfam" id="PF00615">
    <property type="entry name" value="RGS"/>
    <property type="match status" value="1"/>
</dbReference>
<feature type="region of interest" description="Disordered" evidence="3">
    <location>
        <begin position="304"/>
        <end position="326"/>
    </location>
</feature>
<dbReference type="Pfam" id="PF00787">
    <property type="entry name" value="PX"/>
    <property type="match status" value="1"/>
</dbReference>
<dbReference type="PANTHER" id="PTHR22775:SF3">
    <property type="entry name" value="SORTING NEXIN-13"/>
    <property type="match status" value="1"/>
</dbReference>
<evidence type="ECO:0008006" key="10">
    <source>
        <dbReference type="Google" id="ProtNLM"/>
    </source>
</evidence>
<dbReference type="InterPro" id="IPR003114">
    <property type="entry name" value="Phox_assoc"/>
</dbReference>
<evidence type="ECO:0000256" key="1">
    <source>
        <dbReference type="ARBA" id="ARBA00010883"/>
    </source>
</evidence>
<comment type="caution">
    <text evidence="8">The sequence shown here is derived from an EMBL/GenBank/DDBJ whole genome shotgun (WGS) entry which is preliminary data.</text>
</comment>
<dbReference type="CDD" id="cd06876">
    <property type="entry name" value="PX_MDM1p"/>
    <property type="match status" value="1"/>
</dbReference>
<dbReference type="InterPro" id="IPR001683">
    <property type="entry name" value="PX_dom"/>
</dbReference>
<accession>A0ABR4C103</accession>
<evidence type="ECO:0000256" key="4">
    <source>
        <dbReference type="SAM" id="Phobius"/>
    </source>
</evidence>
<dbReference type="PROSITE" id="PS51207">
    <property type="entry name" value="PXA"/>
    <property type="match status" value="1"/>
</dbReference>
<evidence type="ECO:0000259" key="7">
    <source>
        <dbReference type="PROSITE" id="PS51207"/>
    </source>
</evidence>
<comment type="similarity">
    <text evidence="1">Belongs to the sorting nexin family.</text>
</comment>
<dbReference type="EMBL" id="JAZHXI010000016">
    <property type="protein sequence ID" value="KAL2063004.1"/>
    <property type="molecule type" value="Genomic_DNA"/>
</dbReference>
<name>A0ABR4C103_9HELO</name>
<evidence type="ECO:0000256" key="3">
    <source>
        <dbReference type="SAM" id="MobiDB-lite"/>
    </source>
</evidence>
<dbReference type="InterPro" id="IPR016137">
    <property type="entry name" value="RGS"/>
</dbReference>
<dbReference type="PANTHER" id="PTHR22775">
    <property type="entry name" value="SORTING NEXIN"/>
    <property type="match status" value="1"/>
</dbReference>
<dbReference type="InterPro" id="IPR036871">
    <property type="entry name" value="PX_dom_sf"/>
</dbReference>
<sequence>MALSRRDVILAGVASFVAWGYAVSWIPTLRWAGYAFVVGLVLPVLGLIALLVLTSRGSRYGEKKSVRRPPGAAFLAATRWKNETSALRARQVYEKQPLYPESATVSGALDGILELIIRDFVKSWYSNISKNSAFTNEVDKAIRLALVSLRDELLAVDITEIVTTRFVPIMTAHFRDFYDAERAIRGKHLNRSVTESEELDLAIAAKYRDGKLHPAASLAYSDTKLVQQDYLRNLTKVLLPRLFPEPVIGSRAVGVLINELVACAVLSPVMQLLAEPDTWNQVMEGYGRSMLQDRSTVRKLRAALDEHASPAPRSKRTAPFPRLSPGDHERKFEKFIRAIRKVNNLSDARRFRSEVSSQLKKDALQEGMDPVYLRRLDIGKKILDQRVHQLAAGGERQNLPLGSASNGSAGNGSQVSKLENASLVDLLHDPSGLSYFMEYMDRQRLMPMVQFWIVVDGFRNPLEDDVAEDDEIPTTIAPWTEADRNDLAQINEAYLSKQELKVPEASKQFVQDFLRSGKAATPQQYFLARRAILRAQTSALEIMQDKHFRNFKKSDLFYKCLTSQEAMKNHAPPASPVAPSRLESLQKPILPARSASAQVFPTKPATMHRISAKMIPKRADLRRQAASSVDVHAARDSSDPMTSSRGSIDEGSSPLFDDEDFDSEAMVNSVQSLDQDADNNVPDNNVVQAMEAALNDIMEDKPDVDDLRKSLFGDDYPLESPNPSLMSPGSTRSSIDHKRTDLFGGKTDKADKADLFGDKLSNSEKFEKPSIASLGLVNTSSRIGVFTDDDLFGDEEKFMSDEHEDPEDERDKDDDDEVHEAAPGDLGLAEAISALTSDIDRLVAQDRVVDSLTRKADLTNNTAELRILKKSKASLQREIRRKELQRQQYVIQESDNSLYGRSTIKIKSIMVGKEEDGKEYAVYVIEVQRKAGEQMPAATWTITRRYSEFHDLHQRLREKYPSVRNLDFPRRRMVMKLQSDFLHKRRMALEKYLHEILLKPDVCRSRDLRAFLSQSAIAPSVDGPYDGEDKKDMMTRFYNSVTDGMEDILGNIPVLDQLSVAGQNLLSAATSQLITMPTTISEDPITVAEAEAELNAFEDRELEPFVKPICDIFLEVFELNRGNNWLRGRAVVVVLHQLLGGTIERKVRENVKGFVSEEAIVKYITLLKDSMWPGGQQKKDGKPRTPLEKSKSRTEASLMLATLVPDLAASVVGRVNAQAASRRIFATLNNPRLKYVSPRPFSGRIS</sequence>
<feature type="coiled-coil region" evidence="2">
    <location>
        <begin position="858"/>
        <end position="892"/>
    </location>
</feature>
<feature type="domain" description="RGS" evidence="5">
    <location>
        <begin position="422"/>
        <end position="561"/>
    </location>
</feature>
<feature type="compositionally biased region" description="Polar residues" evidence="3">
    <location>
        <begin position="721"/>
        <end position="733"/>
    </location>
</feature>
<dbReference type="Gene3D" id="1.10.167.10">
    <property type="entry name" value="Regulator of G-protein Signalling 4, domain 2"/>
    <property type="match status" value="1"/>
</dbReference>
<dbReference type="PROSITE" id="PS50195">
    <property type="entry name" value="PX"/>
    <property type="match status" value="1"/>
</dbReference>
<proteinExistence type="inferred from homology"/>
<dbReference type="SMART" id="SM00313">
    <property type="entry name" value="PXA"/>
    <property type="match status" value="1"/>
</dbReference>
<protein>
    <recommendedName>
        <fullName evidence="10">Intermediate filament protein</fullName>
    </recommendedName>
</protein>